<evidence type="ECO:0000256" key="2">
    <source>
        <dbReference type="ARBA" id="ARBA00022598"/>
    </source>
</evidence>
<keyword evidence="6" id="KW-1185">Reference proteome</keyword>
<dbReference type="Pfam" id="PF00501">
    <property type="entry name" value="AMP-binding"/>
    <property type="match status" value="1"/>
</dbReference>
<dbReference type="Proteomes" id="UP000662986">
    <property type="component" value="Chromosome"/>
</dbReference>
<organism evidence="5 6">
    <name type="scientific">Rhodococcus pseudokoreensis</name>
    <dbReference type="NCBI Taxonomy" id="2811421"/>
    <lineage>
        <taxon>Bacteria</taxon>
        <taxon>Bacillati</taxon>
        <taxon>Actinomycetota</taxon>
        <taxon>Actinomycetes</taxon>
        <taxon>Mycobacteriales</taxon>
        <taxon>Nocardiaceae</taxon>
        <taxon>Rhodococcus</taxon>
    </lineage>
</organism>
<dbReference type="Pfam" id="PF13193">
    <property type="entry name" value="AMP-binding_C"/>
    <property type="match status" value="1"/>
</dbReference>
<dbReference type="RefSeq" id="WP_206008469.1">
    <property type="nucleotide sequence ID" value="NZ_CP070619.1"/>
</dbReference>
<feature type="domain" description="AMP-binding enzyme C-terminal" evidence="4">
    <location>
        <begin position="446"/>
        <end position="522"/>
    </location>
</feature>
<dbReference type="Gene3D" id="2.30.38.10">
    <property type="entry name" value="Luciferase, Domain 3"/>
    <property type="match status" value="1"/>
</dbReference>
<dbReference type="EMBL" id="CP070619">
    <property type="protein sequence ID" value="QSE92104.1"/>
    <property type="molecule type" value="Genomic_DNA"/>
</dbReference>
<evidence type="ECO:0000313" key="6">
    <source>
        <dbReference type="Proteomes" id="UP000662986"/>
    </source>
</evidence>
<reference evidence="5 6" key="2">
    <citation type="journal article" date="2022" name="Arch. Microbiol.">
        <title>Rhodococcus pseudokoreensis sp. nov. isolated from the rhizosphere of young M26 apple rootstocks.</title>
        <authorList>
            <person name="Kampfer P."/>
            <person name="Glaeser S.P."/>
            <person name="Blom J."/>
            <person name="Wolf J."/>
            <person name="Benning S."/>
            <person name="Schloter M."/>
            <person name="Neumann-Schaal M."/>
        </authorList>
    </citation>
    <scope>NUCLEOTIDE SEQUENCE [LARGE SCALE GENOMIC DNA]</scope>
    <source>
        <strain evidence="5 6">R79</strain>
    </source>
</reference>
<dbReference type="Gene3D" id="3.30.300.30">
    <property type="match status" value="1"/>
</dbReference>
<dbReference type="InterPro" id="IPR020845">
    <property type="entry name" value="AMP-binding_CS"/>
</dbReference>
<gene>
    <name evidence="5" type="ORF">JWS13_27450</name>
</gene>
<name>A0A974W6P9_9NOCA</name>
<evidence type="ECO:0000313" key="5">
    <source>
        <dbReference type="EMBL" id="QSE92104.1"/>
    </source>
</evidence>
<feature type="domain" description="AMP-dependent synthetase/ligase" evidence="3">
    <location>
        <begin position="32"/>
        <end position="395"/>
    </location>
</feature>
<accession>A0A974W6P9</accession>
<comment type="similarity">
    <text evidence="1">Belongs to the ATP-dependent AMP-binding enzyme family.</text>
</comment>
<dbReference type="PANTHER" id="PTHR43201:SF5">
    <property type="entry name" value="MEDIUM-CHAIN ACYL-COA LIGASE ACSF2, MITOCHONDRIAL"/>
    <property type="match status" value="1"/>
</dbReference>
<protein>
    <submittedName>
        <fullName evidence="5">AMP-binding protein</fullName>
    </submittedName>
</protein>
<evidence type="ECO:0000259" key="3">
    <source>
        <dbReference type="Pfam" id="PF00501"/>
    </source>
</evidence>
<dbReference type="Gene3D" id="3.40.50.980">
    <property type="match status" value="2"/>
</dbReference>
<reference evidence="5 6" key="1">
    <citation type="journal article" date="2021" name="Microbiol. Resour. Announc.">
        <title>Complete Genome Sequences of Two Rhodococcus sp. Strains with Large and Linear Chromosomes, Isolated from Apple Rhizosphere.</title>
        <authorList>
            <person name="Benning S."/>
            <person name="Brugnone N."/>
            <person name="Siani R."/>
            <person name="Kublik S."/>
            <person name="Schloter M."/>
            <person name="Rad V."/>
        </authorList>
    </citation>
    <scope>NUCLEOTIDE SEQUENCE [LARGE SCALE GENOMIC DNA]</scope>
    <source>
        <strain evidence="5 6">R79</strain>
    </source>
</reference>
<proteinExistence type="inferred from homology"/>
<dbReference type="PROSITE" id="PS00455">
    <property type="entry name" value="AMP_BINDING"/>
    <property type="match status" value="1"/>
</dbReference>
<keyword evidence="2" id="KW-0436">Ligase</keyword>
<dbReference type="InterPro" id="IPR025110">
    <property type="entry name" value="AMP-bd_C"/>
</dbReference>
<dbReference type="PANTHER" id="PTHR43201">
    <property type="entry name" value="ACYL-COA SYNTHETASE"/>
    <property type="match status" value="1"/>
</dbReference>
<evidence type="ECO:0000256" key="1">
    <source>
        <dbReference type="ARBA" id="ARBA00006432"/>
    </source>
</evidence>
<sequence length="555" mass="60285">MNAPARARLTRSSWEKDRSVEILDVTAGQVLRDAVAAVPDSVALVDGTVGAEGRRTWTYSQFLEVAEGVAAVLGSRYQQGERLAVWAPNMPEWEMVQFGAAMAGLVIVAVNPAYTAVELQYVLAQSEAAGIVVAREHRGVDLIGVVDSIRHTLPHLREVLSMDASSPLWEFPTSRGELPNVDPDDPLMMQYTSGTTGKPKGVVLTHRALCNNSRLFGRRLALPDQSVWLNCMPMFHIGGSSFGAIGSMWSRSAHIVTTFDPAGMLDLIEDLKPAFVPLVPTMVLAMMEHPSFTGRDLSSVDVIMAGSTTVSPEIVRRVEAEFGCAFVPCFGQTEASGVIAQAHRSDSAEDKSGRAGQALEQIDLKVIDPVTAEIVPCGEVGQFCLRGYTTMREYFGMPEETTATIDVDGWLHTGDLGFMDDRGYVQVVGRLKDMIIRGGENIYPREIEDSLDKHPDISEVAVIGVPDDYWGEQVAAVVRVAPGVATANAEEWADYARAHLAGAKVPRLWYLLDRMPTNPGGKIQKFRLLDLIKSGVAVDATPERSSSRSKKGSES</sequence>
<dbReference type="InterPro" id="IPR045851">
    <property type="entry name" value="AMP-bd_C_sf"/>
</dbReference>
<evidence type="ECO:0000259" key="4">
    <source>
        <dbReference type="Pfam" id="PF13193"/>
    </source>
</evidence>
<dbReference type="SUPFAM" id="SSF56801">
    <property type="entry name" value="Acetyl-CoA synthetase-like"/>
    <property type="match status" value="1"/>
</dbReference>
<dbReference type="InterPro" id="IPR000873">
    <property type="entry name" value="AMP-dep_synth/lig_dom"/>
</dbReference>